<evidence type="ECO:0000313" key="3">
    <source>
        <dbReference type="Proteomes" id="UP000284338"/>
    </source>
</evidence>
<sequence length="104" mass="11811">MYSLPCIRRVRNYCTALEIRHQSEGSSADGARCILQRPSGKAVKQFLSHARRLSSRDLKFIGHNNQYRWINIWTSILGQALAGLPVFFCRFALLRKATGAIFIA</sequence>
<keyword evidence="1" id="KW-0812">Transmembrane</keyword>
<proteinExistence type="predicted"/>
<name>A0AA92X0Q7_9GAMM</name>
<reference evidence="2 3" key="1">
    <citation type="submission" date="2018-09" db="EMBL/GenBank/DDBJ databases">
        <title>Draft genome of a novel serratia sp. strain with antifungal activity.</title>
        <authorList>
            <person name="Dichmann S.I."/>
            <person name="Park B.P."/>
            <person name="Pathiraja D."/>
            <person name="Choi I.-G."/>
            <person name="Stougaard P."/>
            <person name="Hennessy R.C."/>
        </authorList>
    </citation>
    <scope>NUCLEOTIDE SEQUENCE [LARGE SCALE GENOMIC DNA]</scope>
    <source>
        <strain evidence="2 3">S40</strain>
    </source>
</reference>
<keyword evidence="3" id="KW-1185">Reference proteome</keyword>
<dbReference type="EMBL" id="QYYG01000010">
    <property type="protein sequence ID" value="RJF53221.1"/>
    <property type="molecule type" value="Genomic_DNA"/>
</dbReference>
<evidence type="ECO:0000313" key="2">
    <source>
        <dbReference type="EMBL" id="RJF53221.1"/>
    </source>
</evidence>
<keyword evidence="1" id="KW-0472">Membrane</keyword>
<keyword evidence="1" id="KW-1133">Transmembrane helix</keyword>
<comment type="caution">
    <text evidence="2">The sequence shown here is derived from an EMBL/GenBank/DDBJ whole genome shotgun (WGS) entry which is preliminary data.</text>
</comment>
<accession>A0AA92X0Q7</accession>
<dbReference type="AlphaFoldDB" id="A0AA92X0Q7"/>
<organism evidence="2 3">
    <name type="scientific">Serratia inhibens</name>
    <dbReference type="NCBI Taxonomy" id="2338073"/>
    <lineage>
        <taxon>Bacteria</taxon>
        <taxon>Pseudomonadati</taxon>
        <taxon>Pseudomonadota</taxon>
        <taxon>Gammaproteobacteria</taxon>
        <taxon>Enterobacterales</taxon>
        <taxon>Yersiniaceae</taxon>
        <taxon>Serratia</taxon>
    </lineage>
</organism>
<feature type="transmembrane region" description="Helical" evidence="1">
    <location>
        <begin position="72"/>
        <end position="93"/>
    </location>
</feature>
<evidence type="ECO:0000256" key="1">
    <source>
        <dbReference type="SAM" id="Phobius"/>
    </source>
</evidence>
<protein>
    <submittedName>
        <fullName evidence="2">DUF2684 family protein</fullName>
    </submittedName>
</protein>
<gene>
    <name evidence="2" type="ORF">D4100_22280</name>
</gene>
<dbReference type="Proteomes" id="UP000284338">
    <property type="component" value="Unassembled WGS sequence"/>
</dbReference>
<dbReference type="AntiFam" id="ANF00069">
    <property type="entry name" value="Translation of predicted DNA regulatory sequence"/>
</dbReference>